<dbReference type="RefSeq" id="WP_151469667.1">
    <property type="nucleotide sequence ID" value="NZ_WBKG01000010.1"/>
</dbReference>
<dbReference type="EMBL" id="WBKG01000010">
    <property type="protein sequence ID" value="KAB1987967.1"/>
    <property type="molecule type" value="Genomic_DNA"/>
</dbReference>
<keyword evidence="2" id="KW-0812">Transmembrane</keyword>
<evidence type="ECO:0000256" key="2">
    <source>
        <dbReference type="SAM" id="Phobius"/>
    </source>
</evidence>
<evidence type="ECO:0000313" key="3">
    <source>
        <dbReference type="EMBL" id="KAB1987967.1"/>
    </source>
</evidence>
<feature type="compositionally biased region" description="Basic and acidic residues" evidence="1">
    <location>
        <begin position="42"/>
        <end position="56"/>
    </location>
</feature>
<feature type="compositionally biased region" description="Low complexity" evidence="1">
    <location>
        <begin position="23"/>
        <end position="41"/>
    </location>
</feature>
<feature type="compositionally biased region" description="Gly residues" evidence="1">
    <location>
        <begin position="162"/>
        <end position="180"/>
    </location>
</feature>
<feature type="compositionally biased region" description="Basic and acidic residues" evidence="1">
    <location>
        <begin position="1"/>
        <end position="20"/>
    </location>
</feature>
<reference evidence="3 4" key="1">
    <citation type="submission" date="2019-09" db="EMBL/GenBank/DDBJ databases">
        <title>Isolation and identification of active actinomycetes.</title>
        <authorList>
            <person name="Yu Z."/>
            <person name="Han C."/>
            <person name="Yu B."/>
        </authorList>
    </citation>
    <scope>NUCLEOTIDE SEQUENCE [LARGE SCALE GENOMIC DNA]</scope>
    <source>
        <strain evidence="3 4">NEAU-H2</strain>
    </source>
</reference>
<feature type="compositionally biased region" description="Gly residues" evidence="1">
    <location>
        <begin position="194"/>
        <end position="206"/>
    </location>
</feature>
<protein>
    <recommendedName>
        <fullName evidence="5">Large membrane protein</fullName>
    </recommendedName>
</protein>
<comment type="caution">
    <text evidence="3">The sequence shown here is derived from an EMBL/GenBank/DDBJ whole genome shotgun (WGS) entry which is preliminary data.</text>
</comment>
<feature type="region of interest" description="Disordered" evidence="1">
    <location>
        <begin position="1"/>
        <end position="209"/>
    </location>
</feature>
<feature type="transmembrane region" description="Helical" evidence="2">
    <location>
        <begin position="214"/>
        <end position="234"/>
    </location>
</feature>
<evidence type="ECO:0000256" key="1">
    <source>
        <dbReference type="SAM" id="MobiDB-lite"/>
    </source>
</evidence>
<proteinExistence type="predicted"/>
<dbReference type="Proteomes" id="UP000442990">
    <property type="component" value="Unassembled WGS sequence"/>
</dbReference>
<feature type="compositionally biased region" description="Basic and acidic residues" evidence="1">
    <location>
        <begin position="74"/>
        <end position="108"/>
    </location>
</feature>
<accession>A0A7J5DH51</accession>
<gene>
    <name evidence="3" type="ORF">F8144_14150</name>
</gene>
<feature type="compositionally biased region" description="Gly residues" evidence="1">
    <location>
        <begin position="135"/>
        <end position="146"/>
    </location>
</feature>
<organism evidence="3 4">
    <name type="scientific">Streptomyces triticiradicis</name>
    <dbReference type="NCBI Taxonomy" id="2651189"/>
    <lineage>
        <taxon>Bacteria</taxon>
        <taxon>Bacillati</taxon>
        <taxon>Actinomycetota</taxon>
        <taxon>Actinomycetes</taxon>
        <taxon>Kitasatosporales</taxon>
        <taxon>Streptomycetaceae</taxon>
        <taxon>Streptomyces</taxon>
    </lineage>
</organism>
<feature type="region of interest" description="Disordered" evidence="1">
    <location>
        <begin position="679"/>
        <end position="698"/>
    </location>
</feature>
<feature type="compositionally biased region" description="Polar residues" evidence="1">
    <location>
        <begin position="571"/>
        <end position="582"/>
    </location>
</feature>
<sequence length="698" mass="68973">MSTERPDNDATDPAKGHAEGPAEEAPGTAAAAAPEDTAADPSGDRTEDTAEERAEDPAGEAPESAVADSGEGPAGDRAEDAVAEPVRGEAEDPAENHAEGPAEHRADVPAEGAADGTVEGAADAAAPGTRDTVAGSGGEAGAGSGEGSSDSPAVPAVSEGPVGAGAPEGAGGSGDGGSGEESGEAHPEVAVLGAGPGPVEGDGAGGGRRRHSPVLLASVVAAVLLVGGGGAYVASTASGSARSAAPGAEDTAPPRLVLDGYTASTGGTGGTAGIAPGEPDPYGTTYRAKGALPSGPGSAHVRWAEGRVTRAEVTRLAKALGLAGTPRLAGDAWTVGSVKDGTEPNLRVTADAPGTWTFASALPGGDNCVKVTTCAPGDSGSPAGSAQDPVSEATARKAAAPVLKAVGQDGAKLDASQLMGRVRVVNADPVVGGLPTYGWTTGLRIGASGHVVGGSGQLKTTVEGDAYPVVGARKTLDEMNGSAAGGDRRMGIGGCASPVPLKDRDEMPCEHPSPAEPQSVTVEKATFGLAAQRANGRQALVPSWLFEVRSPGARDTYTVTRPAVDPAFLASPQSPAAPSTEPTVPVPSGQVSPPAAAHGVAVQGYTADGRNLKVYFTGGVCADYTVSARESSGKVTVTVTEKPWKNKVCIMIAKIYERTVRLDAPLGDREVVGSDGEAVHHGRFGVPETSTATPADPR</sequence>
<keyword evidence="4" id="KW-1185">Reference proteome</keyword>
<keyword evidence="2" id="KW-0472">Membrane</keyword>
<evidence type="ECO:0000313" key="4">
    <source>
        <dbReference type="Proteomes" id="UP000442990"/>
    </source>
</evidence>
<feature type="compositionally biased region" description="Polar residues" evidence="1">
    <location>
        <begin position="688"/>
        <end position="698"/>
    </location>
</feature>
<name>A0A7J5DH51_9ACTN</name>
<evidence type="ECO:0008006" key="5">
    <source>
        <dbReference type="Google" id="ProtNLM"/>
    </source>
</evidence>
<keyword evidence="2" id="KW-1133">Transmembrane helix</keyword>
<feature type="region of interest" description="Disordered" evidence="1">
    <location>
        <begin position="569"/>
        <end position="592"/>
    </location>
</feature>
<dbReference type="AlphaFoldDB" id="A0A7J5DH51"/>